<dbReference type="Proteomes" id="UP000288246">
    <property type="component" value="Unassembled WGS sequence"/>
</dbReference>
<organism evidence="4 5">
    <name type="scientific">Cellulomonas algicola</name>
    <dbReference type="NCBI Taxonomy" id="2071633"/>
    <lineage>
        <taxon>Bacteria</taxon>
        <taxon>Bacillati</taxon>
        <taxon>Actinomycetota</taxon>
        <taxon>Actinomycetes</taxon>
        <taxon>Micrococcales</taxon>
        <taxon>Cellulomonadaceae</taxon>
        <taxon>Cellulomonas</taxon>
    </lineage>
</organism>
<dbReference type="EMBL" id="BHYL01000059">
    <property type="protein sequence ID" value="GCD19317.1"/>
    <property type="molecule type" value="Genomic_DNA"/>
</dbReference>
<comment type="caution">
    <text evidence="4">The sequence shown here is derived from an EMBL/GenBank/DDBJ whole genome shotgun (WGS) entry which is preliminary data.</text>
</comment>
<dbReference type="Gene3D" id="2.60.40.1240">
    <property type="match status" value="1"/>
</dbReference>
<keyword evidence="1" id="KW-0732">Signal</keyword>
<proteinExistence type="predicted"/>
<evidence type="ECO:0000256" key="2">
    <source>
        <dbReference type="SAM" id="MobiDB-lite"/>
    </source>
</evidence>
<feature type="region of interest" description="Disordered" evidence="2">
    <location>
        <begin position="57"/>
        <end position="94"/>
    </location>
</feature>
<gene>
    <name evidence="4" type="ORF">CTKZ_08790</name>
</gene>
<protein>
    <submittedName>
        <fullName evidence="4">Mpr protein</fullName>
    </submittedName>
</protein>
<evidence type="ECO:0000259" key="3">
    <source>
        <dbReference type="Pfam" id="PF11611"/>
    </source>
</evidence>
<feature type="domain" description="DUF4352" evidence="3">
    <location>
        <begin position="89"/>
        <end position="211"/>
    </location>
</feature>
<dbReference type="Pfam" id="PF11611">
    <property type="entry name" value="DUF4352"/>
    <property type="match status" value="1"/>
</dbReference>
<name>A0A401UX93_9CELL</name>
<dbReference type="AlphaFoldDB" id="A0A401UX93"/>
<evidence type="ECO:0000256" key="1">
    <source>
        <dbReference type="ARBA" id="ARBA00022729"/>
    </source>
</evidence>
<dbReference type="OrthoDB" id="3430849at2"/>
<dbReference type="RefSeq" id="WP_124341852.1">
    <property type="nucleotide sequence ID" value="NZ_BHYL01000059.1"/>
</dbReference>
<reference evidence="4 5" key="1">
    <citation type="submission" date="2018-11" db="EMBL/GenBank/DDBJ databases">
        <title>Draft genome sequence of Cellulomonas takizawaensis strain TKZ-21.</title>
        <authorList>
            <person name="Yamamura H."/>
            <person name="Hayashi T."/>
            <person name="Hamada M."/>
            <person name="Serisawa Y."/>
            <person name="Matsuyama K."/>
            <person name="Nakagawa Y."/>
            <person name="Otoguro M."/>
            <person name="Yanagida F."/>
            <person name="Hayakawa M."/>
        </authorList>
    </citation>
    <scope>NUCLEOTIDE SEQUENCE [LARGE SCALE GENOMIC DNA]</scope>
    <source>
        <strain evidence="4 5">TKZ-21</strain>
    </source>
</reference>
<evidence type="ECO:0000313" key="4">
    <source>
        <dbReference type="EMBL" id="GCD19317.1"/>
    </source>
</evidence>
<feature type="region of interest" description="Disordered" evidence="2">
    <location>
        <begin position="1"/>
        <end position="24"/>
    </location>
</feature>
<evidence type="ECO:0000313" key="5">
    <source>
        <dbReference type="Proteomes" id="UP000288246"/>
    </source>
</evidence>
<accession>A0A401UX93</accession>
<dbReference type="InterPro" id="IPR029051">
    <property type="entry name" value="DUF4352"/>
</dbReference>
<dbReference type="InterPro" id="IPR029050">
    <property type="entry name" value="Immunoprotect_excell_Ig-like"/>
</dbReference>
<keyword evidence="5" id="KW-1185">Reference proteome</keyword>
<sequence>MSDPTLPEHQPAPTAPYPVPGTAQPAAKRSWFARHKVLTSIGVAVVALTVVSIATSGGGAGNPAAPTSAAEDEQTQPPVDNDQPAAAPGIGTPVRDGKFEFTVTAIEPGVPLIGTDSFGQTAQGQFVLVHMTVTNIGAEAQYFDGSSQKAFDAQDRQFSADSGAAIYLPDSNSFLNEINPGNTVTGTVVFDIPTDATLTRLELHDSPFSGGTEVAL</sequence>